<evidence type="ECO:0000313" key="1">
    <source>
        <dbReference type="EMBL" id="WFN35863.1"/>
    </source>
</evidence>
<dbReference type="NCBIfam" id="TIGR03271">
    <property type="entry name" value="methan_mark_5"/>
    <property type="match status" value="1"/>
</dbReference>
<dbReference type="InterPro" id="IPR012356">
    <property type="entry name" value="Methan_mark_5"/>
</dbReference>
<dbReference type="RefSeq" id="WP_278098702.1">
    <property type="nucleotide sequence ID" value="NZ_CP091092.1"/>
</dbReference>
<dbReference type="PIRSF" id="PIRSF018781">
    <property type="entry name" value="UCP018781"/>
    <property type="match status" value="1"/>
</dbReference>
<proteinExistence type="predicted"/>
<dbReference type="EMBL" id="CP091092">
    <property type="protein sequence ID" value="WFN35863.1"/>
    <property type="molecule type" value="Genomic_DNA"/>
</dbReference>
<protein>
    <submittedName>
        <fullName evidence="1">Methanogenesis marker 5 protein</fullName>
    </submittedName>
</protein>
<dbReference type="AlphaFoldDB" id="A0AAF0JT47"/>
<dbReference type="KEGG" id="manq:L1994_06765"/>
<accession>A0AAF0JT47</accession>
<dbReference type="GeneID" id="79950085"/>
<reference evidence="1" key="1">
    <citation type="submission" date="2022-01" db="EMBL/GenBank/DDBJ databases">
        <title>Complete genome of Methanomicrobium antiquum DSM 21220.</title>
        <authorList>
            <person name="Chen S.-C."/>
            <person name="You Y.-T."/>
            <person name="Zhou Y.-Z."/>
            <person name="Lai M.-C."/>
        </authorList>
    </citation>
    <scope>NUCLEOTIDE SEQUENCE</scope>
    <source>
        <strain evidence="1">DSM 21220</strain>
    </source>
</reference>
<dbReference type="Pfam" id="PF09885">
    <property type="entry name" value="DUF2112"/>
    <property type="match status" value="1"/>
</dbReference>
<dbReference type="Proteomes" id="UP001218895">
    <property type="component" value="Chromosome"/>
</dbReference>
<gene>
    <name evidence="1" type="ORF">L1994_06765</name>
</gene>
<sequence length="160" mass="17588">MSKVFIYPSTSLILSDLVERFGHEPLGVAIAIREKIQTPGFDSPPLQMTPEDPKKGLKYAAVEVPSGVRGRMSLFGPLIESAEAAIIINDSDLAFGCMGCSRTNELVKFLTRQRTEIPILELTYPSDEDEGLAFIQRIKEFLAGIPGNMEKSEKSGENVK</sequence>
<evidence type="ECO:0000313" key="2">
    <source>
        <dbReference type="Proteomes" id="UP001218895"/>
    </source>
</evidence>
<keyword evidence="2" id="KW-1185">Reference proteome</keyword>
<organism evidence="1 2">
    <name type="scientific">Methanomicrobium antiquum</name>
    <dbReference type="NCBI Taxonomy" id="487686"/>
    <lineage>
        <taxon>Archaea</taxon>
        <taxon>Methanobacteriati</taxon>
        <taxon>Methanobacteriota</taxon>
        <taxon>Stenosarchaea group</taxon>
        <taxon>Methanomicrobia</taxon>
        <taxon>Methanomicrobiales</taxon>
        <taxon>Methanomicrobiaceae</taxon>
        <taxon>Methanomicrobium</taxon>
    </lineage>
</organism>
<name>A0AAF0JT47_9EURY</name>